<dbReference type="KEGG" id="nga:Ngar_c05570"/>
<protein>
    <submittedName>
        <fullName evidence="1">Uncharacterized protein</fullName>
    </submittedName>
</protein>
<dbReference type="AlphaFoldDB" id="K0ICV8"/>
<dbReference type="Proteomes" id="UP000008037">
    <property type="component" value="Chromosome"/>
</dbReference>
<evidence type="ECO:0000313" key="2">
    <source>
        <dbReference type="Proteomes" id="UP000008037"/>
    </source>
</evidence>
<dbReference type="BioCyc" id="CNIT1237085:G1324-555-MONOMER"/>
<name>K0ICV8_NITGG</name>
<reference evidence="1 2" key="1">
    <citation type="journal article" date="2012" name="Environ. Microbiol.">
        <title>The genome of the ammonia-oxidizing Candidatus Nitrososphaera gargensis: insights into metabolic versatility and environmental adaptations.</title>
        <authorList>
            <person name="Spang A."/>
            <person name="Poehlein A."/>
            <person name="Offre P."/>
            <person name="Zumbragel S."/>
            <person name="Haider S."/>
            <person name="Rychlik N."/>
            <person name="Nowka B."/>
            <person name="Schmeisser C."/>
            <person name="Lebedeva E.V."/>
            <person name="Rattei T."/>
            <person name="Bohm C."/>
            <person name="Schmid M."/>
            <person name="Galushko A."/>
            <person name="Hatzenpichler R."/>
            <person name="Weinmaier T."/>
            <person name="Daniel R."/>
            <person name="Schleper C."/>
            <person name="Spieck E."/>
            <person name="Streit W."/>
            <person name="Wagner M."/>
        </authorList>
    </citation>
    <scope>NUCLEOTIDE SEQUENCE [LARGE SCALE GENOMIC DNA]</scope>
    <source>
        <strain evidence="2">Ga9.2</strain>
    </source>
</reference>
<dbReference type="InParanoid" id="K0ICV8"/>
<gene>
    <name evidence="1" type="ordered locus">Ngar_c05570</name>
</gene>
<organism evidence="1 2">
    <name type="scientific">Nitrososphaera gargensis (strain Ga9.2)</name>
    <dbReference type="NCBI Taxonomy" id="1237085"/>
    <lineage>
        <taxon>Archaea</taxon>
        <taxon>Nitrososphaerota</taxon>
        <taxon>Nitrososphaeria</taxon>
        <taxon>Nitrososphaerales</taxon>
        <taxon>Nitrososphaeraceae</taxon>
        <taxon>Nitrososphaera</taxon>
    </lineage>
</organism>
<dbReference type="EMBL" id="CP002408">
    <property type="protein sequence ID" value="AFU57500.1"/>
    <property type="molecule type" value="Genomic_DNA"/>
</dbReference>
<evidence type="ECO:0000313" key="1">
    <source>
        <dbReference type="EMBL" id="AFU57500.1"/>
    </source>
</evidence>
<accession>K0ICV8</accession>
<keyword evidence="2" id="KW-1185">Reference proteome</keyword>
<sequence>MPVKKIDYSKGMKVCITCDRAIFMGLKDYHCPCCNKSLRTKPQYYGENSKAARESTLRRY</sequence>
<dbReference type="STRING" id="1237085.Ngar_c05570"/>
<dbReference type="HOGENOM" id="CLU_182705_0_0_2"/>
<proteinExistence type="predicted"/>